<dbReference type="Pfam" id="PF01130">
    <property type="entry name" value="CD36"/>
    <property type="match status" value="1"/>
</dbReference>
<evidence type="ECO:0000256" key="2">
    <source>
        <dbReference type="ARBA" id="ARBA00010532"/>
    </source>
</evidence>
<dbReference type="PANTHER" id="PTHR11923">
    <property type="entry name" value="SCAVENGER RECEPTOR CLASS B TYPE-1 SR-B1"/>
    <property type="match status" value="1"/>
</dbReference>
<evidence type="ECO:0000256" key="3">
    <source>
        <dbReference type="ARBA" id="ARBA00022692"/>
    </source>
</evidence>
<sequence>MFTKGEIASLIIGVVCLIASIVMFFTFPIIYPQMVVKNLQFIQNNDGSLGYSALKMANPPMRNIMKFYFFNITNPDEMVYEGAQPRLSETKAYAVM</sequence>
<comment type="similarity">
    <text evidence="2">Belongs to the CD36 family.</text>
</comment>
<reference evidence="8 9" key="1">
    <citation type="submission" date="2018-11" db="EMBL/GenBank/DDBJ databases">
        <authorList>
            <consortium name="Pathogen Informatics"/>
        </authorList>
    </citation>
    <scope>NUCLEOTIDE SEQUENCE [LARGE SCALE GENOMIC DNA]</scope>
</reference>
<evidence type="ECO:0000256" key="1">
    <source>
        <dbReference type="ARBA" id="ARBA00004370"/>
    </source>
</evidence>
<dbReference type="InterPro" id="IPR002159">
    <property type="entry name" value="CD36_fam"/>
</dbReference>
<dbReference type="GO" id="GO:0016020">
    <property type="term" value="C:membrane"/>
    <property type="evidence" value="ECO:0007669"/>
    <property type="project" value="UniProtKB-SubCell"/>
</dbReference>
<keyword evidence="4 7" id="KW-1133">Transmembrane helix</keyword>
<organism evidence="8 9">
    <name type="scientific">Strongylus vulgaris</name>
    <name type="common">Blood worm</name>
    <dbReference type="NCBI Taxonomy" id="40348"/>
    <lineage>
        <taxon>Eukaryota</taxon>
        <taxon>Metazoa</taxon>
        <taxon>Ecdysozoa</taxon>
        <taxon>Nematoda</taxon>
        <taxon>Chromadorea</taxon>
        <taxon>Rhabditida</taxon>
        <taxon>Rhabditina</taxon>
        <taxon>Rhabditomorpha</taxon>
        <taxon>Strongyloidea</taxon>
        <taxon>Strongylidae</taxon>
        <taxon>Strongylus</taxon>
    </lineage>
</organism>
<gene>
    <name evidence="8" type="ORF">SVUK_LOCUS14134</name>
</gene>
<accession>A0A3P7J7A5</accession>
<evidence type="ECO:0000313" key="9">
    <source>
        <dbReference type="Proteomes" id="UP000270094"/>
    </source>
</evidence>
<dbReference type="EMBL" id="UYYB01104067">
    <property type="protein sequence ID" value="VDM79136.1"/>
    <property type="molecule type" value="Genomic_DNA"/>
</dbReference>
<comment type="subcellular location">
    <subcellularLocation>
        <location evidence="1">Membrane</location>
    </subcellularLocation>
</comment>
<evidence type="ECO:0000256" key="7">
    <source>
        <dbReference type="SAM" id="Phobius"/>
    </source>
</evidence>
<evidence type="ECO:0000313" key="8">
    <source>
        <dbReference type="EMBL" id="VDM79136.1"/>
    </source>
</evidence>
<dbReference type="Proteomes" id="UP000270094">
    <property type="component" value="Unassembled WGS sequence"/>
</dbReference>
<keyword evidence="9" id="KW-1185">Reference proteome</keyword>
<keyword evidence="6" id="KW-0325">Glycoprotein</keyword>
<evidence type="ECO:0000256" key="5">
    <source>
        <dbReference type="ARBA" id="ARBA00023136"/>
    </source>
</evidence>
<protein>
    <submittedName>
        <fullName evidence="8">Uncharacterized protein</fullName>
    </submittedName>
</protein>
<name>A0A3P7J7A5_STRVU</name>
<keyword evidence="5 7" id="KW-0472">Membrane</keyword>
<dbReference type="AlphaFoldDB" id="A0A3P7J7A5"/>
<keyword evidence="3 7" id="KW-0812">Transmembrane</keyword>
<evidence type="ECO:0000256" key="4">
    <source>
        <dbReference type="ARBA" id="ARBA00022989"/>
    </source>
</evidence>
<dbReference type="GO" id="GO:0005044">
    <property type="term" value="F:scavenger receptor activity"/>
    <property type="evidence" value="ECO:0007669"/>
    <property type="project" value="TreeGrafter"/>
</dbReference>
<proteinExistence type="inferred from homology"/>
<feature type="transmembrane region" description="Helical" evidence="7">
    <location>
        <begin position="7"/>
        <end position="31"/>
    </location>
</feature>
<evidence type="ECO:0000256" key="6">
    <source>
        <dbReference type="ARBA" id="ARBA00023180"/>
    </source>
</evidence>
<dbReference type="GO" id="GO:0005737">
    <property type="term" value="C:cytoplasm"/>
    <property type="evidence" value="ECO:0007669"/>
    <property type="project" value="TreeGrafter"/>
</dbReference>
<dbReference type="OrthoDB" id="18585at2759"/>
<dbReference type="PANTHER" id="PTHR11923:SF55">
    <property type="entry name" value="SCAVENGER RECEPTOR (CD36 FAMILY) RELATED"/>
    <property type="match status" value="1"/>
</dbReference>